<feature type="transmembrane region" description="Helical" evidence="1">
    <location>
        <begin position="39"/>
        <end position="57"/>
    </location>
</feature>
<dbReference type="SUPFAM" id="SSF51735">
    <property type="entry name" value="NAD(P)-binding Rossmann-fold domains"/>
    <property type="match status" value="1"/>
</dbReference>
<evidence type="ECO:0000256" key="1">
    <source>
        <dbReference type="SAM" id="Phobius"/>
    </source>
</evidence>
<keyword evidence="1" id="KW-0812">Transmembrane</keyword>
<keyword evidence="3" id="KW-1185">Reference proteome</keyword>
<dbReference type="RefSeq" id="WP_379864468.1">
    <property type="nucleotide sequence ID" value="NZ_JBHTBW010000020.1"/>
</dbReference>
<keyword evidence="1" id="KW-1133">Transmembrane helix</keyword>
<sequence length="653" mass="77220">MERLRKNKTLFLYYYLIMIPVAVGIWILASHYHLMEENLALMLTAYLLLFSLIFLITNRYSFQIFLFLLTLLTGVYGFEHYAYKDYPLINALYSTFRLFMIDVDNVFTKSGDKFVAYPLSIEIARWSAALYLISTIFQIAYSFFNESIKLFFYKLLGNHYVVVGYHQQSKILLQNLRDQGERVILLTEGLASSEKEYLDELGVMVLVGTKTDHDLYETAGLHRARYGILFHEDDPSNLDELISIRDYFREKRRSGEPLNILLHLTDQQSTILYEEIEKEMSKAEETVVRIVNTHRLIADNLLNAYPLYLHYEEWVKDPSGDALHLLFVGFDETNQQVALKAMERAHFYNKNKLSITVLDKEIEKVKKLWFRTYPKSHHVADFHFRAFDIHAQALEWLFKDGQPFTHVFLSTGDDYLNMMEGIRLSKQLNHLPIFINVKEEGLLSYQVYQKTQELANLYCFGYYHEVLNKEVFINEKQDKLAKLIHERYQEQKRRESPAAANLPSWEQLTDFKRESNRSQFNHALTKLMLLGLDAVPKDEAEKVQGKVLSKEEYLLEISDQLEKLAEVEHRRWNAFHYLRGWDVYPTPTPDKTRDEERKLHGCLVSWEELDRVMELVGENYKKYDRDTIIQLYDMWKTIDYEIVKRESVPTQTE</sequence>
<name>A0ABW2RJU0_9BACL</name>
<organism evidence="2 3">
    <name type="scientific">Laceyella putida</name>
    <dbReference type="NCBI Taxonomy" id="110101"/>
    <lineage>
        <taxon>Bacteria</taxon>
        <taxon>Bacillati</taxon>
        <taxon>Bacillota</taxon>
        <taxon>Bacilli</taxon>
        <taxon>Bacillales</taxon>
        <taxon>Thermoactinomycetaceae</taxon>
        <taxon>Laceyella</taxon>
    </lineage>
</organism>
<evidence type="ECO:0000313" key="2">
    <source>
        <dbReference type="EMBL" id="MFC7441180.1"/>
    </source>
</evidence>
<feature type="transmembrane region" description="Helical" evidence="1">
    <location>
        <begin position="64"/>
        <end position="83"/>
    </location>
</feature>
<feature type="transmembrane region" description="Helical" evidence="1">
    <location>
        <begin position="12"/>
        <end position="33"/>
    </location>
</feature>
<comment type="caution">
    <text evidence="2">The sequence shown here is derived from an EMBL/GenBank/DDBJ whole genome shotgun (WGS) entry which is preliminary data.</text>
</comment>
<accession>A0ABW2RJU0</accession>
<keyword evidence="1" id="KW-0472">Membrane</keyword>
<dbReference type="Proteomes" id="UP001596500">
    <property type="component" value="Unassembled WGS sequence"/>
</dbReference>
<evidence type="ECO:0000313" key="3">
    <source>
        <dbReference type="Proteomes" id="UP001596500"/>
    </source>
</evidence>
<dbReference type="Gene3D" id="6.20.350.10">
    <property type="match status" value="1"/>
</dbReference>
<dbReference type="Gene3D" id="3.40.50.720">
    <property type="entry name" value="NAD(P)-binding Rossmann-like Domain"/>
    <property type="match status" value="1"/>
</dbReference>
<reference evidence="3" key="1">
    <citation type="journal article" date="2019" name="Int. J. Syst. Evol. Microbiol.">
        <title>The Global Catalogue of Microorganisms (GCM) 10K type strain sequencing project: providing services to taxonomists for standard genome sequencing and annotation.</title>
        <authorList>
            <consortium name="The Broad Institute Genomics Platform"/>
            <consortium name="The Broad Institute Genome Sequencing Center for Infectious Disease"/>
            <person name="Wu L."/>
            <person name="Ma J."/>
        </authorList>
    </citation>
    <scope>NUCLEOTIDE SEQUENCE [LARGE SCALE GENOMIC DNA]</scope>
    <source>
        <strain evidence="3">CGMCC 1.12942</strain>
    </source>
</reference>
<gene>
    <name evidence="2" type="ORF">ACFQNG_08425</name>
</gene>
<proteinExistence type="predicted"/>
<dbReference type="InterPro" id="IPR036291">
    <property type="entry name" value="NAD(P)-bd_dom_sf"/>
</dbReference>
<protein>
    <recommendedName>
        <fullName evidence="4">RCK N-terminal domain-containing protein</fullName>
    </recommendedName>
</protein>
<evidence type="ECO:0008006" key="4">
    <source>
        <dbReference type="Google" id="ProtNLM"/>
    </source>
</evidence>
<dbReference type="EMBL" id="JBHTBW010000020">
    <property type="protein sequence ID" value="MFC7441180.1"/>
    <property type="molecule type" value="Genomic_DNA"/>
</dbReference>